<dbReference type="OrthoDB" id="6631253at2"/>
<dbReference type="RefSeq" id="WP_160621322.1">
    <property type="nucleotide sequence ID" value="NZ_CP028271.1"/>
</dbReference>
<accession>A0A6P1PXM8</accession>
<dbReference type="KEGG" id="mint:C7M51_01612"/>
<evidence type="ECO:0000313" key="2">
    <source>
        <dbReference type="Proteomes" id="UP000464053"/>
    </source>
</evidence>
<evidence type="ECO:0000313" key="1">
    <source>
        <dbReference type="EMBL" id="QHM71326.1"/>
    </source>
</evidence>
<gene>
    <name evidence="1" type="ORF">C7M51_01612</name>
</gene>
<proteinExistence type="predicted"/>
<sequence length="157" mass="17367">MMDIQNLIKHEIGDFFAGFGGLGEPDIYNGDAQRELTRRILPIVAELQQRVEKAETTLTELAQQEPVAVPDHITYVKNLDMGLGWANDDNSPISHTARILATELKFWRSKPLFTRPAPPAPFVVRLSEHGFMSNGNPGWECNDVRAAIKAAGGEVAE</sequence>
<name>A0A6P1PXM8_9GAMM</name>
<keyword evidence="2" id="KW-1185">Reference proteome</keyword>
<organism evidence="1 2">
    <name type="scientific">Mixta intestinalis</name>
    <dbReference type="NCBI Taxonomy" id="1615494"/>
    <lineage>
        <taxon>Bacteria</taxon>
        <taxon>Pseudomonadati</taxon>
        <taxon>Pseudomonadota</taxon>
        <taxon>Gammaproteobacteria</taxon>
        <taxon>Enterobacterales</taxon>
        <taxon>Erwiniaceae</taxon>
        <taxon>Mixta</taxon>
    </lineage>
</organism>
<dbReference type="EMBL" id="CP028271">
    <property type="protein sequence ID" value="QHM71326.1"/>
    <property type="molecule type" value="Genomic_DNA"/>
</dbReference>
<dbReference type="AlphaFoldDB" id="A0A6P1PXM8"/>
<dbReference type="Proteomes" id="UP000464053">
    <property type="component" value="Chromosome"/>
</dbReference>
<protein>
    <submittedName>
        <fullName evidence="1">Uncharacterized protein</fullName>
    </submittedName>
</protein>
<reference evidence="1 2" key="1">
    <citation type="submission" date="2018-03" db="EMBL/GenBank/DDBJ databases">
        <title>Pantoea intestinalis SRCM103226 isolated form the mealworm.</title>
        <authorList>
            <person name="Jeong D.-Y."/>
            <person name="Kim J.W."/>
        </authorList>
    </citation>
    <scope>NUCLEOTIDE SEQUENCE [LARGE SCALE GENOMIC DNA]</scope>
    <source>
        <strain evidence="1 2">SRCM103226</strain>
    </source>
</reference>